<feature type="chain" id="PRO_5042022789" evidence="1">
    <location>
        <begin position="27"/>
        <end position="150"/>
    </location>
</feature>
<comment type="caution">
    <text evidence="2">The sequence shown here is derived from an EMBL/GenBank/DDBJ whole genome shotgun (WGS) entry which is preliminary data.</text>
</comment>
<dbReference type="EMBL" id="JAMZMM010000136">
    <property type="protein sequence ID" value="MCP2729703.1"/>
    <property type="molecule type" value="Genomic_DNA"/>
</dbReference>
<dbReference type="RefSeq" id="WP_254012482.1">
    <property type="nucleotide sequence ID" value="NZ_JAMZMM010000136.1"/>
</dbReference>
<protein>
    <submittedName>
        <fullName evidence="2">Uncharacterized protein</fullName>
    </submittedName>
</protein>
<dbReference type="Proteomes" id="UP001204953">
    <property type="component" value="Unassembled WGS sequence"/>
</dbReference>
<sequence>MKIRHSLLSLALVAIALTSQTARVHAQPVTESKSSQCQRFEGAMTRFNERFTAQENDRNTQREMQENLLVVLQTEIDQLGIHKFSDPKIQELHQQFLDIIITTHYNMSEYLKATDRGDPATSEKAYSNMQLMPYQISDVIKQFENYCYKL</sequence>
<keyword evidence="3" id="KW-1185">Reference proteome</keyword>
<gene>
    <name evidence="2" type="ORF">NJ959_14715</name>
</gene>
<evidence type="ECO:0000313" key="2">
    <source>
        <dbReference type="EMBL" id="MCP2729703.1"/>
    </source>
</evidence>
<reference evidence="2" key="1">
    <citation type="submission" date="2022-06" db="EMBL/GenBank/DDBJ databases">
        <title>New cyanobacteria of genus Symplocastrum in benthos of Lake Baikal.</title>
        <authorList>
            <person name="Sorokovikova E."/>
            <person name="Tikhonova I."/>
            <person name="Krasnopeev A."/>
            <person name="Evseev P."/>
            <person name="Gladkikh A."/>
            <person name="Belykh O."/>
        </authorList>
    </citation>
    <scope>NUCLEOTIDE SEQUENCE</scope>
    <source>
        <strain evidence="2">BBK-W-15</strain>
    </source>
</reference>
<name>A0AAE3KPJ2_9CYAN</name>
<feature type="signal peptide" evidence="1">
    <location>
        <begin position="1"/>
        <end position="26"/>
    </location>
</feature>
<proteinExistence type="predicted"/>
<evidence type="ECO:0000313" key="3">
    <source>
        <dbReference type="Proteomes" id="UP001204953"/>
    </source>
</evidence>
<accession>A0AAE3KPJ2</accession>
<organism evidence="2 3">
    <name type="scientific">Limnofasciculus baicalensis BBK-W-15</name>
    <dbReference type="NCBI Taxonomy" id="2699891"/>
    <lineage>
        <taxon>Bacteria</taxon>
        <taxon>Bacillati</taxon>
        <taxon>Cyanobacteriota</taxon>
        <taxon>Cyanophyceae</taxon>
        <taxon>Coleofasciculales</taxon>
        <taxon>Coleofasciculaceae</taxon>
        <taxon>Limnofasciculus</taxon>
        <taxon>Limnofasciculus baicalensis</taxon>
    </lineage>
</organism>
<keyword evidence="1" id="KW-0732">Signal</keyword>
<evidence type="ECO:0000256" key="1">
    <source>
        <dbReference type="SAM" id="SignalP"/>
    </source>
</evidence>
<dbReference type="AlphaFoldDB" id="A0AAE3KPJ2"/>